<evidence type="ECO:0000313" key="3">
    <source>
        <dbReference type="Proteomes" id="UP001396334"/>
    </source>
</evidence>
<comment type="caution">
    <text evidence="2">The sequence shown here is derived from an EMBL/GenBank/DDBJ whole genome shotgun (WGS) entry which is preliminary data.</text>
</comment>
<dbReference type="EMBL" id="JBBPBN010000758">
    <property type="protein sequence ID" value="KAK8482604.1"/>
    <property type="molecule type" value="Genomic_DNA"/>
</dbReference>
<organism evidence="2 3">
    <name type="scientific">Hibiscus sabdariffa</name>
    <name type="common">roselle</name>
    <dbReference type="NCBI Taxonomy" id="183260"/>
    <lineage>
        <taxon>Eukaryota</taxon>
        <taxon>Viridiplantae</taxon>
        <taxon>Streptophyta</taxon>
        <taxon>Embryophyta</taxon>
        <taxon>Tracheophyta</taxon>
        <taxon>Spermatophyta</taxon>
        <taxon>Magnoliopsida</taxon>
        <taxon>eudicotyledons</taxon>
        <taxon>Gunneridae</taxon>
        <taxon>Pentapetalae</taxon>
        <taxon>rosids</taxon>
        <taxon>malvids</taxon>
        <taxon>Malvales</taxon>
        <taxon>Malvaceae</taxon>
        <taxon>Malvoideae</taxon>
        <taxon>Hibiscus</taxon>
    </lineage>
</organism>
<keyword evidence="1" id="KW-1133">Transmembrane helix</keyword>
<protein>
    <submittedName>
        <fullName evidence="2">Uncharacterized protein</fullName>
    </submittedName>
</protein>
<evidence type="ECO:0000313" key="2">
    <source>
        <dbReference type="EMBL" id="KAK8482604.1"/>
    </source>
</evidence>
<dbReference type="Proteomes" id="UP001396334">
    <property type="component" value="Unassembled WGS sequence"/>
</dbReference>
<gene>
    <name evidence="2" type="ORF">V6N11_066266</name>
</gene>
<proteinExistence type="predicted"/>
<reference evidence="2 3" key="1">
    <citation type="journal article" date="2024" name="G3 (Bethesda)">
        <title>Genome assembly of Hibiscus sabdariffa L. provides insights into metabolisms of medicinal natural products.</title>
        <authorList>
            <person name="Kim T."/>
        </authorList>
    </citation>
    <scope>NUCLEOTIDE SEQUENCE [LARGE SCALE GENOMIC DNA]</scope>
    <source>
        <strain evidence="2">TK-2024</strain>
        <tissue evidence="2">Old leaves</tissue>
    </source>
</reference>
<feature type="transmembrane region" description="Helical" evidence="1">
    <location>
        <begin position="64"/>
        <end position="85"/>
    </location>
</feature>
<evidence type="ECO:0000256" key="1">
    <source>
        <dbReference type="SAM" id="Phobius"/>
    </source>
</evidence>
<keyword evidence="1" id="KW-0472">Membrane</keyword>
<accession>A0ABR1ZPJ1</accession>
<sequence length="135" mass="14845">MARDDKKPTEIGSVAQCFLKMSISGSLGYFRLAGAGLGHLSITEMSPMMWIYDLVNHWNSRFQYCLVGGLKYGVLLLLIAFKLYYIMLSEQSSGLHAEKYYQEIAATATATATATVVGDMLFNPGEGNENQVISC</sequence>
<keyword evidence="1" id="KW-0812">Transmembrane</keyword>
<keyword evidence="3" id="KW-1185">Reference proteome</keyword>
<name>A0ABR1ZPJ1_9ROSI</name>